<comment type="caution">
    <text evidence="1">The sequence shown here is derived from an EMBL/GenBank/DDBJ whole genome shotgun (WGS) entry which is preliminary data.</text>
</comment>
<proteinExistence type="predicted"/>
<accession>X1VS13</accession>
<organism evidence="1">
    <name type="scientific">marine sediment metagenome</name>
    <dbReference type="NCBI Taxonomy" id="412755"/>
    <lineage>
        <taxon>unclassified sequences</taxon>
        <taxon>metagenomes</taxon>
        <taxon>ecological metagenomes</taxon>
    </lineage>
</organism>
<evidence type="ECO:0000313" key="1">
    <source>
        <dbReference type="EMBL" id="GAJ12410.1"/>
    </source>
</evidence>
<dbReference type="EMBL" id="BARW01033687">
    <property type="protein sequence ID" value="GAJ12410.1"/>
    <property type="molecule type" value="Genomic_DNA"/>
</dbReference>
<gene>
    <name evidence="1" type="ORF">S12H4_52992</name>
</gene>
<name>X1VS13_9ZZZZ</name>
<sequence>WDGFTMDKADEIWDILMHSLGPDFDAFVEVDGIFIIYDSH</sequence>
<feature type="non-terminal residue" evidence="1">
    <location>
        <position position="1"/>
    </location>
</feature>
<reference evidence="1" key="1">
    <citation type="journal article" date="2014" name="Front. Microbiol.">
        <title>High frequency of phylogenetically diverse reductive dehalogenase-homologous genes in deep subseafloor sedimentary metagenomes.</title>
        <authorList>
            <person name="Kawai M."/>
            <person name="Futagami T."/>
            <person name="Toyoda A."/>
            <person name="Takaki Y."/>
            <person name="Nishi S."/>
            <person name="Hori S."/>
            <person name="Arai W."/>
            <person name="Tsubouchi T."/>
            <person name="Morono Y."/>
            <person name="Uchiyama I."/>
            <person name="Ito T."/>
            <person name="Fujiyama A."/>
            <person name="Inagaki F."/>
            <person name="Takami H."/>
        </authorList>
    </citation>
    <scope>NUCLEOTIDE SEQUENCE</scope>
    <source>
        <strain evidence="1">Expedition CK06-06</strain>
    </source>
</reference>
<protein>
    <submittedName>
        <fullName evidence="1">Uncharacterized protein</fullName>
    </submittedName>
</protein>
<dbReference type="AlphaFoldDB" id="X1VS13"/>